<dbReference type="InterPro" id="IPR036249">
    <property type="entry name" value="Thioredoxin-like_sf"/>
</dbReference>
<dbReference type="FunFam" id="1.20.1050.10:FF:000083">
    <property type="entry name" value="Glutathione S-transferase Mu 1"/>
    <property type="match status" value="3"/>
</dbReference>
<dbReference type="Gene3D" id="1.20.1050.10">
    <property type="match status" value="3"/>
</dbReference>
<dbReference type="PRINTS" id="PR01267">
    <property type="entry name" value="GSTRNSFRASEM"/>
</dbReference>
<comment type="similarity">
    <text evidence="3">Belongs to the GST superfamily. Mu family.</text>
</comment>
<dbReference type="PROSITE" id="PS50405">
    <property type="entry name" value="GST_CTER"/>
    <property type="match status" value="3"/>
</dbReference>
<feature type="domain" description="GST N-terminal" evidence="9">
    <location>
        <begin position="47"/>
        <end position="134"/>
    </location>
</feature>
<dbReference type="InterPro" id="IPR010987">
    <property type="entry name" value="Glutathione-S-Trfase_C-like"/>
</dbReference>
<feature type="domain" description="GST N-terminal" evidence="9">
    <location>
        <begin position="385"/>
        <end position="459"/>
    </location>
</feature>
<sequence>MVPGSAHLGAGQSRSGTAQSPRCALLLQVESSARGLTAVSKAGTEIMPVTLGYWDIRGLGHAIRLLLEYTETSYEEKRYAMGDAPDYDRSQWLNDKFKLGLDFPNLPYLIDGPYKVTQSNAILRYLGRKHNLCGETEEERVRVDILEKQVMDTRIQMGTLCYSPDFEKRKPEFLKGLPDHLKLYSEFLGTSPWFAGDKITFADFLVYDVLDQHQMFEPKCLDAFPNLRDFVARFELPYLIDGSHKITQSNAILRYLGRKHNLCGETEEERIRVDILENQLMDNRMVLARLCYNPDFEKLKPGYLEQLPGMMRLYSEFLGKRPWFAGDKGLKKISDYMKTSRFLPRPVFTKMATWGNKRETYFIFPKKGTITVYIAPLRPDSTSTMPVTLGYWDIRGLCHAIRLLLEYTETSYEEKRYAMGDAPDYDQSQWLNEKFRLGLDFPNSNAILRYLARKHNLCGETEEERIRVDILENQVMDTRIQLAMVCYSPEFEKRKPEYLEGLPEKMKLYSEFLGKRPWFAGDKVTYVDFLAYDVLDQQQLFEPKCLDAFPNLKDFMARFEALKTISAYVKSSRFLPRPVYLKTAKWK</sequence>
<dbReference type="SFLD" id="SFLDG01205">
    <property type="entry name" value="AMPS.1"/>
    <property type="match status" value="2"/>
</dbReference>
<evidence type="ECO:0000259" key="10">
    <source>
        <dbReference type="PROSITE" id="PS50405"/>
    </source>
</evidence>
<keyword evidence="5" id="KW-0963">Cytoplasm</keyword>
<dbReference type="GO" id="GO:0004364">
    <property type="term" value="F:glutathione transferase activity"/>
    <property type="evidence" value="ECO:0007669"/>
    <property type="project" value="UniProtKB-EC"/>
</dbReference>
<proteinExistence type="inferred from homology"/>
<dbReference type="SUPFAM" id="SSF47616">
    <property type="entry name" value="GST C-terminal domain-like"/>
    <property type="match status" value="3"/>
</dbReference>
<protein>
    <recommendedName>
        <fullName evidence="4">glutathione transferase</fullName>
        <ecNumber evidence="4">2.5.1.18</ecNumber>
    </recommendedName>
    <alternativeName>
        <fullName evidence="8">GST class-mu</fullName>
    </alternativeName>
</protein>
<evidence type="ECO:0000256" key="7">
    <source>
        <dbReference type="ARBA" id="ARBA00047960"/>
    </source>
</evidence>
<dbReference type="EC" id="2.5.1.18" evidence="4"/>
<dbReference type="InterPro" id="IPR036282">
    <property type="entry name" value="Glutathione-S-Trfase_C_sf"/>
</dbReference>
<accession>A0A061ILU4</accession>
<dbReference type="PANTHER" id="PTHR11571">
    <property type="entry name" value="GLUTATHIONE S-TRANSFERASE"/>
    <property type="match status" value="1"/>
</dbReference>
<dbReference type="InterPro" id="IPR003081">
    <property type="entry name" value="GST_mu"/>
</dbReference>
<keyword evidence="6 11" id="KW-0808">Transferase</keyword>
<evidence type="ECO:0000313" key="11">
    <source>
        <dbReference type="EMBL" id="ERE88712.1"/>
    </source>
</evidence>
<evidence type="ECO:0000256" key="8">
    <source>
        <dbReference type="ARBA" id="ARBA00081375"/>
    </source>
</evidence>
<evidence type="ECO:0000256" key="5">
    <source>
        <dbReference type="ARBA" id="ARBA00022490"/>
    </source>
</evidence>
<dbReference type="AlphaFoldDB" id="A0A061ILU4"/>
<dbReference type="FunFam" id="3.40.30.10:FF:000603">
    <property type="entry name" value="Glutathione S-transferase Mu 1"/>
    <property type="match status" value="1"/>
</dbReference>
<dbReference type="SFLD" id="SFLDG00363">
    <property type="entry name" value="AMPS_(cytGST):_Alpha-__Mu-__Pi"/>
    <property type="match status" value="2"/>
</dbReference>
<dbReference type="GO" id="GO:0006749">
    <property type="term" value="P:glutathione metabolic process"/>
    <property type="evidence" value="ECO:0007669"/>
    <property type="project" value="TreeGrafter"/>
</dbReference>
<name>A0A061ILU4_CRIGR</name>
<feature type="domain" description="GST N-terminal" evidence="9">
    <location>
        <begin position="236"/>
        <end position="264"/>
    </location>
</feature>
<dbReference type="SFLD" id="SFLDS00019">
    <property type="entry name" value="Glutathione_Transferase_(cytos"/>
    <property type="match status" value="2"/>
</dbReference>
<evidence type="ECO:0000256" key="2">
    <source>
        <dbReference type="ARBA" id="ARBA00004496"/>
    </source>
</evidence>
<organism evidence="11 12">
    <name type="scientific">Cricetulus griseus</name>
    <name type="common">Chinese hamster</name>
    <name type="synonym">Cricetulus barabensis griseus</name>
    <dbReference type="NCBI Taxonomy" id="10029"/>
    <lineage>
        <taxon>Eukaryota</taxon>
        <taxon>Metazoa</taxon>
        <taxon>Chordata</taxon>
        <taxon>Craniata</taxon>
        <taxon>Vertebrata</taxon>
        <taxon>Euteleostomi</taxon>
        <taxon>Mammalia</taxon>
        <taxon>Eutheria</taxon>
        <taxon>Euarchontoglires</taxon>
        <taxon>Glires</taxon>
        <taxon>Rodentia</taxon>
        <taxon>Myomorpha</taxon>
        <taxon>Muroidea</taxon>
        <taxon>Cricetidae</taxon>
        <taxon>Cricetinae</taxon>
        <taxon>Cricetulus</taxon>
    </lineage>
</organism>
<reference evidence="12" key="1">
    <citation type="journal article" date="2013" name="Nat. Biotechnol.">
        <title>Chinese hamster genome sequenced from sorted chromosomes.</title>
        <authorList>
            <person name="Brinkrolf K."/>
            <person name="Rupp O."/>
            <person name="Laux H."/>
            <person name="Kollin F."/>
            <person name="Ernst W."/>
            <person name="Linke B."/>
            <person name="Kofler R."/>
            <person name="Romand S."/>
            <person name="Hesse F."/>
            <person name="Budach W.E."/>
            <person name="Galosy S."/>
            <person name="Muller D."/>
            <person name="Noll T."/>
            <person name="Wienberg J."/>
            <person name="Jostock T."/>
            <person name="Leonard M."/>
            <person name="Grillari J."/>
            <person name="Tauch A."/>
            <person name="Goesmann A."/>
            <person name="Helk B."/>
            <person name="Mott J.E."/>
            <person name="Puhler A."/>
            <person name="Borth N."/>
        </authorList>
    </citation>
    <scope>NUCLEOTIDE SEQUENCE [LARGE SCALE GENOMIC DNA]</scope>
    <source>
        <strain evidence="12">17A/GY</strain>
    </source>
</reference>
<evidence type="ECO:0000256" key="4">
    <source>
        <dbReference type="ARBA" id="ARBA00012452"/>
    </source>
</evidence>
<feature type="domain" description="GST C-terminal" evidence="10">
    <location>
        <begin position="266"/>
        <end position="330"/>
    </location>
</feature>
<dbReference type="Gene3D" id="3.40.30.10">
    <property type="entry name" value="Glutaredoxin"/>
    <property type="match status" value="4"/>
</dbReference>
<evidence type="ECO:0000313" key="12">
    <source>
        <dbReference type="Proteomes" id="UP000030759"/>
    </source>
</evidence>
<comment type="subcellular location">
    <subcellularLocation>
        <location evidence="2">Cytoplasm</location>
    </subcellularLocation>
</comment>
<feature type="domain" description="GST C-terminal" evidence="10">
    <location>
        <begin position="136"/>
        <end position="253"/>
    </location>
</feature>
<evidence type="ECO:0000256" key="1">
    <source>
        <dbReference type="ARBA" id="ARBA00003701"/>
    </source>
</evidence>
<dbReference type="CDD" id="cd03075">
    <property type="entry name" value="GST_N_Mu"/>
    <property type="match status" value="2"/>
</dbReference>
<comment type="catalytic activity">
    <reaction evidence="7">
        <text>RX + glutathione = an S-substituted glutathione + a halide anion + H(+)</text>
        <dbReference type="Rhea" id="RHEA:16437"/>
        <dbReference type="ChEBI" id="CHEBI:15378"/>
        <dbReference type="ChEBI" id="CHEBI:16042"/>
        <dbReference type="ChEBI" id="CHEBI:17792"/>
        <dbReference type="ChEBI" id="CHEBI:57925"/>
        <dbReference type="ChEBI" id="CHEBI:90779"/>
        <dbReference type="EC" id="2.5.1.18"/>
    </reaction>
</comment>
<evidence type="ECO:0000256" key="3">
    <source>
        <dbReference type="ARBA" id="ARBA00005861"/>
    </source>
</evidence>
<dbReference type="InterPro" id="IPR004046">
    <property type="entry name" value="GST_C"/>
</dbReference>
<dbReference type="InterPro" id="IPR004045">
    <property type="entry name" value="Glutathione_S-Trfase_N"/>
</dbReference>
<dbReference type="Proteomes" id="UP000030759">
    <property type="component" value="Unassembled WGS sequence"/>
</dbReference>
<dbReference type="InterPro" id="IPR040079">
    <property type="entry name" value="Glutathione_S-Trfase"/>
</dbReference>
<dbReference type="PROSITE" id="PS50404">
    <property type="entry name" value="GST_NTER"/>
    <property type="match status" value="3"/>
</dbReference>
<dbReference type="InterPro" id="IPR050213">
    <property type="entry name" value="GST_superfamily"/>
</dbReference>
<evidence type="ECO:0000259" key="9">
    <source>
        <dbReference type="PROSITE" id="PS50404"/>
    </source>
</evidence>
<dbReference type="EMBL" id="KE665493">
    <property type="protein sequence ID" value="ERE88712.1"/>
    <property type="molecule type" value="Genomic_DNA"/>
</dbReference>
<dbReference type="SUPFAM" id="SSF52833">
    <property type="entry name" value="Thioredoxin-like"/>
    <property type="match status" value="3"/>
</dbReference>
<dbReference type="GO" id="GO:0005737">
    <property type="term" value="C:cytoplasm"/>
    <property type="evidence" value="ECO:0007669"/>
    <property type="project" value="UniProtKB-SubCell"/>
</dbReference>
<comment type="function">
    <text evidence="1">Conjugation of reduced glutathione to a wide number of exogenous and endogenous hydrophobic electrophiles.</text>
</comment>
<feature type="domain" description="GST C-terminal" evidence="10">
    <location>
        <begin position="461"/>
        <end position="579"/>
    </location>
</feature>
<evidence type="ECO:0000256" key="6">
    <source>
        <dbReference type="ARBA" id="ARBA00022679"/>
    </source>
</evidence>
<dbReference type="Pfam" id="PF02798">
    <property type="entry name" value="GST_N"/>
    <property type="match status" value="3"/>
</dbReference>
<gene>
    <name evidence="11" type="ORF">H671_1g2858</name>
</gene>
<dbReference type="CDD" id="cd03209">
    <property type="entry name" value="GST_C_Mu"/>
    <property type="match status" value="1"/>
</dbReference>
<dbReference type="PANTHER" id="PTHR11571:SF247">
    <property type="entry name" value="GLUTATHIONE S-TRANSFERASE MU 1"/>
    <property type="match status" value="1"/>
</dbReference>
<dbReference type="Pfam" id="PF00043">
    <property type="entry name" value="GST_C"/>
    <property type="match status" value="2"/>
</dbReference>